<dbReference type="Proteomes" id="UP000277300">
    <property type="component" value="Unassembled WGS sequence"/>
</dbReference>
<feature type="compositionally biased region" description="Low complexity" evidence="1">
    <location>
        <begin position="263"/>
        <end position="278"/>
    </location>
</feature>
<feature type="region of interest" description="Disordered" evidence="1">
    <location>
        <begin position="215"/>
        <end position="383"/>
    </location>
</feature>
<feature type="compositionally biased region" description="Polar residues" evidence="1">
    <location>
        <begin position="219"/>
        <end position="228"/>
    </location>
</feature>
<dbReference type="EMBL" id="MBDO02000232">
    <property type="protein sequence ID" value="RLN59220.1"/>
    <property type="molecule type" value="Genomic_DNA"/>
</dbReference>
<evidence type="ECO:0000256" key="1">
    <source>
        <dbReference type="SAM" id="MobiDB-lite"/>
    </source>
</evidence>
<dbReference type="OrthoDB" id="120727at2759"/>
<gene>
    <name evidence="3" type="ORF">BBJ29_003812</name>
    <name evidence="2" type="ORF">BBP00_00006613</name>
</gene>
<feature type="compositionally biased region" description="Low complexity" evidence="1">
    <location>
        <begin position="315"/>
        <end position="340"/>
    </location>
</feature>
<protein>
    <submittedName>
        <fullName evidence="2">Uncharacterized protein</fullName>
    </submittedName>
</protein>
<dbReference type="AlphaFoldDB" id="A0A3F2RLA8"/>
<sequence length="501" mass="52046">MSTVNEPIRFGDVVKLQTKSAFAESSAAASLGFLELPGKTQTQLLVVPPVKEEVTDRFLEAEFIIAPIRGEKQQSDGTPLTYQTPFVLRTSDGKDGSTYTLNNKVQGQRDAISLQLAASKGEMYMQVEKEGCTNATNLHFGDDGLSVRVVDSNRIRKTLNHLLTHITKPKSDTPGGVVTCGAKGTALTFVFQRVVDADGTPQTETRKYIKNPVARRSSLDSLSPSKVDQLSRADRLDSSEFSDIGSRSSSVAGLNSNPTSPRAAPSSATPVDAAAVAARLPTKDVESNNDTEPTISSSANSTVESPATPPKNAVAGAKPAETKATAPAATLATPPKNAAAQVKSASPTSSPVKAVLSKSKLSKAESAKTALAKAEPNTPEVKSQPVANAAIPAAAPTAPASSIAPKAIPVVPIVVPANASTFPPSPVINGPAPAPVVISPKPAASPKPNSYVPMTPTTPVTKKLDDSEVAQLKTEAEVENLEPACSAKCSLIQKATLLSTH</sequence>
<proteinExistence type="predicted"/>
<evidence type="ECO:0000313" key="4">
    <source>
        <dbReference type="Proteomes" id="UP000277300"/>
    </source>
</evidence>
<dbReference type="EMBL" id="MBAD02000902">
    <property type="protein sequence ID" value="RLN61417.1"/>
    <property type="molecule type" value="Genomic_DNA"/>
</dbReference>
<evidence type="ECO:0000313" key="2">
    <source>
        <dbReference type="EMBL" id="RLN59220.1"/>
    </source>
</evidence>
<evidence type="ECO:0000313" key="5">
    <source>
        <dbReference type="Proteomes" id="UP000284657"/>
    </source>
</evidence>
<comment type="caution">
    <text evidence="2">The sequence shown here is derived from an EMBL/GenBank/DDBJ whole genome shotgun (WGS) entry which is preliminary data.</text>
</comment>
<evidence type="ECO:0000313" key="3">
    <source>
        <dbReference type="EMBL" id="RLN61417.1"/>
    </source>
</evidence>
<feature type="compositionally biased region" description="Polar residues" evidence="1">
    <location>
        <begin position="288"/>
        <end position="305"/>
    </location>
</feature>
<feature type="compositionally biased region" description="Polar residues" evidence="1">
    <location>
        <begin position="239"/>
        <end position="260"/>
    </location>
</feature>
<feature type="compositionally biased region" description="Low complexity" evidence="1">
    <location>
        <begin position="349"/>
        <end position="359"/>
    </location>
</feature>
<feature type="compositionally biased region" description="Basic and acidic residues" evidence="1">
    <location>
        <begin position="229"/>
        <end position="238"/>
    </location>
</feature>
<reference evidence="4 5" key="1">
    <citation type="submission" date="2018-07" db="EMBL/GenBank/DDBJ databases">
        <title>Genome sequencing of oomycete isolates from Chile give support for New Zealand origin for Phytophthora kernoviae and make available the first Nothophytophthora sp. genome.</title>
        <authorList>
            <person name="Studholme D.J."/>
            <person name="Sanfuentes E."/>
            <person name="Panda P."/>
            <person name="Hill R."/>
            <person name="Sambles C."/>
            <person name="Grant M."/>
            <person name="Williams N.M."/>
            <person name="Mcdougal R.L."/>
        </authorList>
    </citation>
    <scope>NUCLEOTIDE SEQUENCE [LARGE SCALE GENOMIC DNA]</scope>
    <source>
        <strain evidence="2">Chile6</strain>
        <strain evidence="3">Chile7</strain>
    </source>
</reference>
<dbReference type="Proteomes" id="UP000284657">
    <property type="component" value="Unassembled WGS sequence"/>
</dbReference>
<name>A0A3F2RLA8_9STRA</name>
<organism evidence="2 4">
    <name type="scientific">Phytophthora kernoviae</name>
    <dbReference type="NCBI Taxonomy" id="325452"/>
    <lineage>
        <taxon>Eukaryota</taxon>
        <taxon>Sar</taxon>
        <taxon>Stramenopiles</taxon>
        <taxon>Oomycota</taxon>
        <taxon>Peronosporomycetes</taxon>
        <taxon>Peronosporales</taxon>
        <taxon>Peronosporaceae</taxon>
        <taxon>Phytophthora</taxon>
    </lineage>
</organism>
<accession>A0A3F2RLA8</accession>